<dbReference type="Proteomes" id="UP000177798">
    <property type="component" value="Chromosome 1"/>
</dbReference>
<protein>
    <submittedName>
        <fullName evidence="1">Uncharacterized protein</fullName>
    </submittedName>
</protein>
<sequence length="67" mass="7929">MISISDSLTIIFGCLSLLLTYVTAAYFNGRTPSIYIDIEQNPHIDHNTREDMMMEEIHLRRWRSLRE</sequence>
<dbReference type="EMBL" id="CP017814">
    <property type="protein sequence ID" value="APA05294.1"/>
    <property type="molecule type" value="Genomic_DNA"/>
</dbReference>
<reference evidence="2" key="1">
    <citation type="journal article" date="2017" name="Genome Biol. Evol.">
        <title>The complete genome sequence of the phytopathogenic fungus Sclerotinia sclerotiorum reveals insights into the genome architecture of broad host range pathogens.</title>
        <authorList>
            <person name="Derbyshire M."/>
            <person name="Denton-Giles M."/>
            <person name="Hegedus D."/>
            <person name="Seifbarghy S."/>
            <person name="Rollins J."/>
            <person name="van Kan J."/>
            <person name="Seidl M.F."/>
            <person name="Faino L."/>
            <person name="Mbengue M."/>
            <person name="Navaud O."/>
            <person name="Raffaele S."/>
            <person name="Hammond-Kosack K."/>
            <person name="Heard S."/>
            <person name="Oliver R."/>
        </authorList>
    </citation>
    <scope>NUCLEOTIDE SEQUENCE [LARGE SCALE GENOMIC DNA]</scope>
    <source>
        <strain evidence="2">ATCC 18683 / 1980 / Ss-1</strain>
    </source>
</reference>
<proteinExistence type="predicted"/>
<organism evidence="1 2">
    <name type="scientific">Sclerotinia sclerotiorum (strain ATCC 18683 / 1980 / Ss-1)</name>
    <name type="common">White mold</name>
    <name type="synonym">Whetzelinia sclerotiorum</name>
    <dbReference type="NCBI Taxonomy" id="665079"/>
    <lineage>
        <taxon>Eukaryota</taxon>
        <taxon>Fungi</taxon>
        <taxon>Dikarya</taxon>
        <taxon>Ascomycota</taxon>
        <taxon>Pezizomycotina</taxon>
        <taxon>Leotiomycetes</taxon>
        <taxon>Helotiales</taxon>
        <taxon>Sclerotiniaceae</taxon>
        <taxon>Sclerotinia</taxon>
    </lineage>
</organism>
<gene>
    <name evidence="1" type="ORF">sscle_01g000640</name>
</gene>
<evidence type="ECO:0000313" key="2">
    <source>
        <dbReference type="Proteomes" id="UP000177798"/>
    </source>
</evidence>
<dbReference type="VEuPathDB" id="FungiDB:sscle_01g000640"/>
<dbReference type="OrthoDB" id="3474120at2759"/>
<evidence type="ECO:0000313" key="1">
    <source>
        <dbReference type="EMBL" id="APA05294.1"/>
    </source>
</evidence>
<dbReference type="AlphaFoldDB" id="A0A1D9PRH0"/>
<name>A0A1D9PRH0_SCLS1</name>
<accession>A0A1D9PRH0</accession>